<keyword evidence="2" id="KW-1133">Transmembrane helix</keyword>
<evidence type="ECO:0000313" key="5">
    <source>
        <dbReference type="Proteomes" id="UP000604765"/>
    </source>
</evidence>
<keyword evidence="2" id="KW-0812">Transmembrane</keyword>
<keyword evidence="2" id="KW-0472">Membrane</keyword>
<keyword evidence="1" id="KW-0238">DNA-binding</keyword>
<evidence type="ECO:0000259" key="3">
    <source>
        <dbReference type="PROSITE" id="PS50943"/>
    </source>
</evidence>
<keyword evidence="5" id="KW-1185">Reference proteome</keyword>
<sequence>MADLSQQLKKARLNKGLSQNEVATILHISRQSISKWENGRSYPDIDNLISLSQLYGISTDQLLQHHDQLAQEAKDRQTIPMGDVSPQKVTMALYQNNDEGIILLILSLVSALVPIVGVFLPIYVLWRNNKYNSLHKTIIVVSAVVIFISLISLYVIVSDNWLHPSGTKVYRIN</sequence>
<dbReference type="PANTHER" id="PTHR46558:SF15">
    <property type="entry name" value="HELIX-TURN-HELIX DOMAIN PROTEIN"/>
    <property type="match status" value="1"/>
</dbReference>
<name>A0ABQ3W0L8_9LACO</name>
<comment type="caution">
    <text evidence="4">The sequence shown here is derived from an EMBL/GenBank/DDBJ whole genome shotgun (WGS) entry which is preliminary data.</text>
</comment>
<feature type="transmembrane region" description="Helical" evidence="2">
    <location>
        <begin position="138"/>
        <end position="157"/>
    </location>
</feature>
<dbReference type="PANTHER" id="PTHR46558">
    <property type="entry name" value="TRACRIPTIONAL REGULATORY PROTEIN-RELATED-RELATED"/>
    <property type="match status" value="1"/>
</dbReference>
<dbReference type="SMART" id="SM00530">
    <property type="entry name" value="HTH_XRE"/>
    <property type="match status" value="1"/>
</dbReference>
<dbReference type="Pfam" id="PF01381">
    <property type="entry name" value="HTH_3"/>
    <property type="match status" value="1"/>
</dbReference>
<protein>
    <recommendedName>
        <fullName evidence="3">HTH cro/C1-type domain-containing protein</fullName>
    </recommendedName>
</protein>
<feature type="domain" description="HTH cro/C1-type" evidence="3">
    <location>
        <begin position="8"/>
        <end position="62"/>
    </location>
</feature>
<evidence type="ECO:0000256" key="2">
    <source>
        <dbReference type="SAM" id="Phobius"/>
    </source>
</evidence>
<feature type="transmembrane region" description="Helical" evidence="2">
    <location>
        <begin position="101"/>
        <end position="126"/>
    </location>
</feature>
<evidence type="ECO:0000256" key="1">
    <source>
        <dbReference type="ARBA" id="ARBA00023125"/>
    </source>
</evidence>
<evidence type="ECO:0000313" key="4">
    <source>
        <dbReference type="EMBL" id="GHP13224.1"/>
    </source>
</evidence>
<dbReference type="InterPro" id="IPR001387">
    <property type="entry name" value="Cro/C1-type_HTH"/>
</dbReference>
<dbReference type="SUPFAM" id="SSF47413">
    <property type="entry name" value="lambda repressor-like DNA-binding domains"/>
    <property type="match status" value="1"/>
</dbReference>
<dbReference type="PROSITE" id="PS50943">
    <property type="entry name" value="HTH_CROC1"/>
    <property type="match status" value="1"/>
</dbReference>
<accession>A0ABQ3W0L8</accession>
<dbReference type="RefSeq" id="WP_203629273.1">
    <property type="nucleotide sequence ID" value="NZ_BNJR01000007.1"/>
</dbReference>
<dbReference type="InterPro" id="IPR010982">
    <property type="entry name" value="Lambda_DNA-bd_dom_sf"/>
</dbReference>
<dbReference type="Proteomes" id="UP000604765">
    <property type="component" value="Unassembled WGS sequence"/>
</dbReference>
<reference evidence="4 5" key="1">
    <citation type="journal article" date="2021" name="Int. J. Syst. Evol. Microbiol.">
        <title>Lentilactobacillus fungorum sp. nov., isolated from spent mushroom substrates.</title>
        <authorList>
            <person name="Tohno M."/>
            <person name="Tanizawa Y."/>
            <person name="Kojima Y."/>
            <person name="Sakamoto M."/>
            <person name="Ohkuma M."/>
            <person name="Kobayashi H."/>
        </authorList>
    </citation>
    <scope>NUCLEOTIDE SEQUENCE [LARGE SCALE GENOMIC DNA]</scope>
    <source>
        <strain evidence="4 5">YK48G</strain>
    </source>
</reference>
<dbReference type="Gene3D" id="1.10.260.40">
    <property type="entry name" value="lambda repressor-like DNA-binding domains"/>
    <property type="match status" value="1"/>
</dbReference>
<proteinExistence type="predicted"/>
<gene>
    <name evidence="4" type="ORF">YK48G_06490</name>
</gene>
<dbReference type="CDD" id="cd00093">
    <property type="entry name" value="HTH_XRE"/>
    <property type="match status" value="1"/>
</dbReference>
<organism evidence="4 5">
    <name type="scientific">Lentilactobacillus fungorum</name>
    <dbReference type="NCBI Taxonomy" id="2201250"/>
    <lineage>
        <taxon>Bacteria</taxon>
        <taxon>Bacillati</taxon>
        <taxon>Bacillota</taxon>
        <taxon>Bacilli</taxon>
        <taxon>Lactobacillales</taxon>
        <taxon>Lactobacillaceae</taxon>
        <taxon>Lentilactobacillus</taxon>
    </lineage>
</organism>
<dbReference type="EMBL" id="BNJR01000007">
    <property type="protein sequence ID" value="GHP13224.1"/>
    <property type="molecule type" value="Genomic_DNA"/>
</dbReference>